<dbReference type="Gene3D" id="1.10.10.10">
    <property type="entry name" value="Winged helix-like DNA-binding domain superfamily/Winged helix DNA-binding domain"/>
    <property type="match status" value="1"/>
</dbReference>
<evidence type="ECO:0000313" key="10">
    <source>
        <dbReference type="Proteomes" id="UP000007054"/>
    </source>
</evidence>
<evidence type="ECO:0000256" key="4">
    <source>
        <dbReference type="ARBA" id="ARBA00023082"/>
    </source>
</evidence>
<dbReference type="InterPro" id="IPR007627">
    <property type="entry name" value="RNA_pol_sigma70_r2"/>
</dbReference>
<proteinExistence type="inferred from homology"/>
<name>D4LDB0_RUMC1</name>
<dbReference type="SUPFAM" id="SSF88946">
    <property type="entry name" value="Sigma2 domain of RNA polymerase sigma factors"/>
    <property type="match status" value="1"/>
</dbReference>
<keyword evidence="4" id="KW-0731">Sigma factor</keyword>
<dbReference type="SMART" id="SM00421">
    <property type="entry name" value="HTH_LUXR"/>
    <property type="match status" value="1"/>
</dbReference>
<dbReference type="InterPro" id="IPR000792">
    <property type="entry name" value="Tscrpt_reg_LuxR_C"/>
</dbReference>
<dbReference type="GO" id="GO:0016987">
    <property type="term" value="F:sigma factor activity"/>
    <property type="evidence" value="ECO:0007669"/>
    <property type="project" value="UniProtKB-KW"/>
</dbReference>
<dbReference type="Gene3D" id="1.20.120.1810">
    <property type="match status" value="1"/>
</dbReference>
<dbReference type="KEGG" id="rch:RUM_15110"/>
<evidence type="ECO:0000256" key="5">
    <source>
        <dbReference type="ARBA" id="ARBA00023125"/>
    </source>
</evidence>
<reference evidence="9" key="2">
    <citation type="submission" date="2010-03" db="EMBL/GenBank/DDBJ databases">
        <authorList>
            <person name="Pajon A."/>
        </authorList>
    </citation>
    <scope>NUCLEOTIDE SEQUENCE</scope>
    <source>
        <strain evidence="9">Type strain: 18P13</strain>
    </source>
</reference>
<evidence type="ECO:0000259" key="8">
    <source>
        <dbReference type="PROSITE" id="PS50043"/>
    </source>
</evidence>
<dbReference type="STRING" id="213810.RUM_15110"/>
<evidence type="ECO:0000256" key="3">
    <source>
        <dbReference type="ARBA" id="ARBA00023015"/>
    </source>
</evidence>
<reference evidence="9" key="1">
    <citation type="submission" date="2010-03" db="EMBL/GenBank/DDBJ databases">
        <title>The genome sequence of Ruminococcus sp. 18P13.</title>
        <authorList>
            <consortium name="metaHIT consortium -- http://www.metahit.eu/"/>
            <person name="Pajon A."/>
            <person name="Turner K."/>
            <person name="Parkhill J."/>
            <person name="Bernalier A."/>
        </authorList>
    </citation>
    <scope>NUCLEOTIDE SEQUENCE [LARGE SCALE GENOMIC DNA]</scope>
    <source>
        <strain evidence="9">Type strain: 18P13</strain>
    </source>
</reference>
<evidence type="ECO:0000256" key="2">
    <source>
        <dbReference type="ARBA" id="ARBA00021245"/>
    </source>
</evidence>
<dbReference type="InterPro" id="IPR036388">
    <property type="entry name" value="WH-like_DNA-bd_sf"/>
</dbReference>
<dbReference type="InterPro" id="IPR013249">
    <property type="entry name" value="RNA_pol_sigma70_r4_t2"/>
</dbReference>
<dbReference type="GO" id="GO:0003677">
    <property type="term" value="F:DNA binding"/>
    <property type="evidence" value="ECO:0007669"/>
    <property type="project" value="UniProtKB-KW"/>
</dbReference>
<dbReference type="PANTHER" id="PTHR30385">
    <property type="entry name" value="SIGMA FACTOR F FLAGELLAR"/>
    <property type="match status" value="1"/>
</dbReference>
<dbReference type="AlphaFoldDB" id="D4LDB0"/>
<dbReference type="PRINTS" id="PR00038">
    <property type="entry name" value="HTHLUXR"/>
</dbReference>
<sequence length="204" mass="23652">MEQKREQDLGKRQTERSDEELALSAAKCSDSTAELISRYMKLIWVKANTMANAVVDAEDLAQEGMLGLMNAIAHFDPNREIKFSTFADVCITNKMKSALIRTRHTALPVEDAESAAQVQNEVEDDDPERILLRKERLHELYREMDLVLSKRELEIFKLFLCGLRYEQMAERLHITEKSVDNAMQRVRRKLKSVWMADQFRNSDS</sequence>
<keyword evidence="10" id="KW-1185">Reference proteome</keyword>
<dbReference type="GO" id="GO:0006352">
    <property type="term" value="P:DNA-templated transcription initiation"/>
    <property type="evidence" value="ECO:0007669"/>
    <property type="project" value="InterPro"/>
</dbReference>
<gene>
    <name evidence="9" type="ordered locus">RUM_15110</name>
</gene>
<evidence type="ECO:0000256" key="7">
    <source>
        <dbReference type="ARBA" id="ARBA00024701"/>
    </source>
</evidence>
<accession>D4LDB0</accession>
<dbReference type="InterPro" id="IPR013325">
    <property type="entry name" value="RNA_pol_sigma_r2"/>
</dbReference>
<comment type="similarity">
    <text evidence="1">Belongs to the sigma-70 factor family.</text>
</comment>
<dbReference type="Pfam" id="PF08281">
    <property type="entry name" value="Sigma70_r4_2"/>
    <property type="match status" value="1"/>
</dbReference>
<dbReference type="InterPro" id="IPR016032">
    <property type="entry name" value="Sig_transdc_resp-reg_C-effctor"/>
</dbReference>
<dbReference type="Pfam" id="PF04542">
    <property type="entry name" value="Sigma70_r2"/>
    <property type="match status" value="1"/>
</dbReference>
<evidence type="ECO:0000313" key="9">
    <source>
        <dbReference type="EMBL" id="CBL17605.1"/>
    </source>
</evidence>
<dbReference type="PROSITE" id="PS50043">
    <property type="entry name" value="HTH_LUXR_2"/>
    <property type="match status" value="1"/>
</dbReference>
<dbReference type="PATRIC" id="fig|213810.4.peg.1408"/>
<dbReference type="HOGENOM" id="CLU_090333_0_1_9"/>
<dbReference type="SUPFAM" id="SSF46894">
    <property type="entry name" value="C-terminal effector domain of the bipartite response regulators"/>
    <property type="match status" value="1"/>
</dbReference>
<dbReference type="InterPro" id="IPR014284">
    <property type="entry name" value="RNA_pol_sigma-70_dom"/>
</dbReference>
<keyword evidence="5" id="KW-0238">DNA-binding</keyword>
<keyword evidence="6" id="KW-0804">Transcription</keyword>
<comment type="function">
    <text evidence="7">Sigma factors are initiation factors that promote the attachment of RNA polymerase to specific initiation sites and are then released. Sigma-S contributes to the protection against external stress, thus playing a role in cellular fitness and survival.</text>
</comment>
<dbReference type="Proteomes" id="UP000007054">
    <property type="component" value="Chromosome"/>
</dbReference>
<protein>
    <recommendedName>
        <fullName evidence="2">RNA polymerase sigma factor SigS</fullName>
    </recommendedName>
</protein>
<organism evidence="9 10">
    <name type="scientific">Ruminococcus champanellensis (strain DSM 18848 / JCM 17042 / KCTC 15320 / 18P13)</name>
    <dbReference type="NCBI Taxonomy" id="213810"/>
    <lineage>
        <taxon>Bacteria</taxon>
        <taxon>Bacillati</taxon>
        <taxon>Bacillota</taxon>
        <taxon>Clostridia</taxon>
        <taxon>Eubacteriales</taxon>
        <taxon>Oscillospiraceae</taxon>
        <taxon>Ruminococcus</taxon>
    </lineage>
</organism>
<dbReference type="GeneID" id="83156231"/>
<dbReference type="NCBIfam" id="TIGR02937">
    <property type="entry name" value="sigma70-ECF"/>
    <property type="match status" value="1"/>
</dbReference>
<feature type="domain" description="HTH luxR-type" evidence="8">
    <location>
        <begin position="141"/>
        <end position="204"/>
    </location>
</feature>
<dbReference type="EMBL" id="FP929052">
    <property type="protein sequence ID" value="CBL17605.1"/>
    <property type="molecule type" value="Genomic_DNA"/>
</dbReference>
<evidence type="ECO:0000256" key="1">
    <source>
        <dbReference type="ARBA" id="ARBA00007788"/>
    </source>
</evidence>
<dbReference type="RefSeq" id="WP_015558511.1">
    <property type="nucleotide sequence ID" value="NC_021039.1"/>
</dbReference>
<evidence type="ECO:0000256" key="6">
    <source>
        <dbReference type="ARBA" id="ARBA00023163"/>
    </source>
</evidence>
<keyword evidence="3" id="KW-0805">Transcription regulation</keyword>
<dbReference type="OrthoDB" id="9783788at2"/>